<organism evidence="1 2">
    <name type="scientific">Mycena albidolilacea</name>
    <dbReference type="NCBI Taxonomy" id="1033008"/>
    <lineage>
        <taxon>Eukaryota</taxon>
        <taxon>Fungi</taxon>
        <taxon>Dikarya</taxon>
        <taxon>Basidiomycota</taxon>
        <taxon>Agaricomycotina</taxon>
        <taxon>Agaricomycetes</taxon>
        <taxon>Agaricomycetidae</taxon>
        <taxon>Agaricales</taxon>
        <taxon>Marasmiineae</taxon>
        <taxon>Mycenaceae</taxon>
        <taxon>Mycena</taxon>
    </lineage>
</organism>
<sequence>MPSLLYLYPTFVQAGITDQETLDCLASWPRFNLVKFLGRHSSMIQLQHRQREN</sequence>
<protein>
    <submittedName>
        <fullName evidence="1">Uncharacterized protein</fullName>
    </submittedName>
</protein>
<dbReference type="Proteomes" id="UP001218218">
    <property type="component" value="Unassembled WGS sequence"/>
</dbReference>
<reference evidence="1" key="1">
    <citation type="submission" date="2023-03" db="EMBL/GenBank/DDBJ databases">
        <title>Massive genome expansion in bonnet fungi (Mycena s.s.) driven by repeated elements and novel gene families across ecological guilds.</title>
        <authorList>
            <consortium name="Lawrence Berkeley National Laboratory"/>
            <person name="Harder C.B."/>
            <person name="Miyauchi S."/>
            <person name="Viragh M."/>
            <person name="Kuo A."/>
            <person name="Thoen E."/>
            <person name="Andreopoulos B."/>
            <person name="Lu D."/>
            <person name="Skrede I."/>
            <person name="Drula E."/>
            <person name="Henrissat B."/>
            <person name="Morin E."/>
            <person name="Kohler A."/>
            <person name="Barry K."/>
            <person name="LaButti K."/>
            <person name="Morin E."/>
            <person name="Salamov A."/>
            <person name="Lipzen A."/>
            <person name="Mereny Z."/>
            <person name="Hegedus B."/>
            <person name="Baldrian P."/>
            <person name="Stursova M."/>
            <person name="Weitz H."/>
            <person name="Taylor A."/>
            <person name="Grigoriev I.V."/>
            <person name="Nagy L.G."/>
            <person name="Martin F."/>
            <person name="Kauserud H."/>
        </authorList>
    </citation>
    <scope>NUCLEOTIDE SEQUENCE</scope>
    <source>
        <strain evidence="1">CBHHK002</strain>
    </source>
</reference>
<gene>
    <name evidence="1" type="ORF">DFH08DRAFT_857617</name>
</gene>
<keyword evidence="2" id="KW-1185">Reference proteome</keyword>
<proteinExistence type="predicted"/>
<dbReference type="EMBL" id="JARIHO010000012">
    <property type="protein sequence ID" value="KAJ7351972.1"/>
    <property type="molecule type" value="Genomic_DNA"/>
</dbReference>
<name>A0AAD7ETZ4_9AGAR</name>
<evidence type="ECO:0000313" key="2">
    <source>
        <dbReference type="Proteomes" id="UP001218218"/>
    </source>
</evidence>
<comment type="caution">
    <text evidence="1">The sequence shown here is derived from an EMBL/GenBank/DDBJ whole genome shotgun (WGS) entry which is preliminary data.</text>
</comment>
<dbReference type="AlphaFoldDB" id="A0AAD7ETZ4"/>
<accession>A0AAD7ETZ4</accession>
<evidence type="ECO:0000313" key="1">
    <source>
        <dbReference type="EMBL" id="KAJ7351972.1"/>
    </source>
</evidence>